<dbReference type="AlphaFoldDB" id="B5YM60"/>
<keyword evidence="3" id="KW-0732">Signal</keyword>
<feature type="compositionally biased region" description="Acidic residues" evidence="1">
    <location>
        <begin position="661"/>
        <end position="675"/>
    </location>
</feature>
<evidence type="ECO:0000256" key="1">
    <source>
        <dbReference type="SAM" id="MobiDB-lite"/>
    </source>
</evidence>
<keyword evidence="5" id="KW-1185">Reference proteome</keyword>
<evidence type="ECO:0000256" key="2">
    <source>
        <dbReference type="SAM" id="Phobius"/>
    </source>
</evidence>
<evidence type="ECO:0000256" key="3">
    <source>
        <dbReference type="SAM" id="SignalP"/>
    </source>
</evidence>
<sequence>MTMTLILRLLLSIAALFFLPTTHSFCATTFQECTNGLFNPNTCECECIPPFCPDSFGDCLIPTGYCGGNPWANCQPGVSCPWWRNPLGTERCATGSTVPPGIWDIFPSQDFCCRALYPYSTVCNPPALSAPTVASEPTKNPTIAPPPEAQFEVVPVKFTLKNVFDDVDMRGLKNEVLVVLKVIVTGLAERVSGLKVSNIEERLTRGRRDAVSVHVDDSERYEQNSDGGSLQLRRFSHNNNQQQRALVKSVDLFYDITVIRNPTQKYAPIILSEIKDQYPEILNAIQEYNNGGGYVSQNIALDLCTTDGCANEVVSVSSGPLELPPDLDVGSVADTLAAIYGELLGSVQGLDVAAITFKDMVDLEGGAVNIRFEVRVLPDGRDLDSLVKRKLESAKEDIVKKLREYTSAGYFALNGVELSWCTDKDGNIASTSCSSVKSSSVGMPTWLIITIVCVSILACCLLGACIMSISYQRSDEERKAVNSFHTYMHNPQLWKRYQHLEEQRKREARERRRRRPRRLPLYNRRERSPRRSRRRTRSEEEDERRRLRYEHRYYKRETDDTFNENEFQLVLANHAHNERPQTFNYPQLENGPMYYLDDEEVNRPDPPMVAGPTLLFSNRPAAALGATGVLMLENGGDGGGENQLMLTNGDEPSGVYGESVQDYEEESESDEVDEH</sequence>
<feature type="region of interest" description="Disordered" evidence="1">
    <location>
        <begin position="505"/>
        <end position="544"/>
    </location>
</feature>
<reference evidence="4 5" key="2">
    <citation type="journal article" date="2008" name="Nature">
        <title>The Phaeodactylum genome reveals the evolutionary history of diatom genomes.</title>
        <authorList>
            <person name="Bowler C."/>
            <person name="Allen A.E."/>
            <person name="Badger J.H."/>
            <person name="Grimwood J."/>
            <person name="Jabbari K."/>
            <person name="Kuo A."/>
            <person name="Maheswari U."/>
            <person name="Martens C."/>
            <person name="Maumus F."/>
            <person name="Otillar R.P."/>
            <person name="Rayko E."/>
            <person name="Salamov A."/>
            <person name="Vandepoele K."/>
            <person name="Beszteri B."/>
            <person name="Gruber A."/>
            <person name="Heijde M."/>
            <person name="Katinka M."/>
            <person name="Mock T."/>
            <person name="Valentin K."/>
            <person name="Verret F."/>
            <person name="Berges J.A."/>
            <person name="Brownlee C."/>
            <person name="Cadoret J.P."/>
            <person name="Chiovitti A."/>
            <person name="Choi C.J."/>
            <person name="Coesel S."/>
            <person name="De Martino A."/>
            <person name="Detter J.C."/>
            <person name="Durkin C."/>
            <person name="Falciatore A."/>
            <person name="Fournet J."/>
            <person name="Haruta M."/>
            <person name="Huysman M.J."/>
            <person name="Jenkins B.D."/>
            <person name="Jiroutova K."/>
            <person name="Jorgensen R.E."/>
            <person name="Joubert Y."/>
            <person name="Kaplan A."/>
            <person name="Kroger N."/>
            <person name="Kroth P.G."/>
            <person name="La Roche J."/>
            <person name="Lindquist E."/>
            <person name="Lommer M."/>
            <person name="Martin-Jezequel V."/>
            <person name="Lopez P.J."/>
            <person name="Lucas S."/>
            <person name="Mangogna M."/>
            <person name="McGinnis K."/>
            <person name="Medlin L.K."/>
            <person name="Montsant A."/>
            <person name="Oudot-Le Secq M.P."/>
            <person name="Napoli C."/>
            <person name="Obornik M."/>
            <person name="Parker M.S."/>
            <person name="Petit J.L."/>
            <person name="Porcel B.M."/>
            <person name="Poulsen N."/>
            <person name="Robison M."/>
            <person name="Rychlewski L."/>
            <person name="Rynearson T.A."/>
            <person name="Schmutz J."/>
            <person name="Shapiro H."/>
            <person name="Siaut M."/>
            <person name="Stanley M."/>
            <person name="Sussman M.R."/>
            <person name="Taylor A.R."/>
            <person name="Vardi A."/>
            <person name="von Dassow P."/>
            <person name="Vyverman W."/>
            <person name="Willis A."/>
            <person name="Wyrwicz L.S."/>
            <person name="Rokhsar D.S."/>
            <person name="Weissenbach J."/>
            <person name="Armbrust E.V."/>
            <person name="Green B.R."/>
            <person name="Van de Peer Y."/>
            <person name="Grigoriev I.V."/>
        </authorList>
    </citation>
    <scope>NUCLEOTIDE SEQUENCE [LARGE SCALE GENOMIC DNA]</scope>
    <source>
        <strain evidence="4 5">CCMP1335</strain>
    </source>
</reference>
<dbReference type="HOGENOM" id="CLU_407447_0_0_1"/>
<evidence type="ECO:0000313" key="4">
    <source>
        <dbReference type="EMBL" id="ACI64193.1"/>
    </source>
</evidence>
<dbReference type="RefSeq" id="XP_002295476.1">
    <property type="nucleotide sequence ID" value="XM_002295440.1"/>
</dbReference>
<evidence type="ECO:0000313" key="5">
    <source>
        <dbReference type="Proteomes" id="UP000001449"/>
    </source>
</evidence>
<dbReference type="EMBL" id="CP001159">
    <property type="protein sequence ID" value="ACI64193.1"/>
    <property type="molecule type" value="Genomic_DNA"/>
</dbReference>
<feature type="compositionally biased region" description="Basic residues" evidence="1">
    <location>
        <begin position="527"/>
        <end position="536"/>
    </location>
</feature>
<keyword evidence="2" id="KW-0472">Membrane</keyword>
<evidence type="ECO:0008006" key="6">
    <source>
        <dbReference type="Google" id="ProtNLM"/>
    </source>
</evidence>
<dbReference type="Proteomes" id="UP000001449">
    <property type="component" value="Chromosome 18"/>
</dbReference>
<feature type="region of interest" description="Disordered" evidence="1">
    <location>
        <begin position="640"/>
        <end position="675"/>
    </location>
</feature>
<organism evidence="4 5">
    <name type="scientific">Thalassiosira pseudonana</name>
    <name type="common">Marine diatom</name>
    <name type="synonym">Cyclotella nana</name>
    <dbReference type="NCBI Taxonomy" id="35128"/>
    <lineage>
        <taxon>Eukaryota</taxon>
        <taxon>Sar</taxon>
        <taxon>Stramenopiles</taxon>
        <taxon>Ochrophyta</taxon>
        <taxon>Bacillariophyta</taxon>
        <taxon>Coscinodiscophyceae</taxon>
        <taxon>Thalassiosirophycidae</taxon>
        <taxon>Thalassiosirales</taxon>
        <taxon>Thalassiosiraceae</taxon>
        <taxon>Thalassiosira</taxon>
    </lineage>
</organism>
<dbReference type="InParanoid" id="B5YM60"/>
<keyword evidence="2" id="KW-0812">Transmembrane</keyword>
<feature type="chain" id="PRO_5002841477" description="SEA domain-containing protein" evidence="3">
    <location>
        <begin position="25"/>
        <end position="675"/>
    </location>
</feature>
<accession>B5YM60</accession>
<protein>
    <recommendedName>
        <fullName evidence="6">SEA domain-containing protein</fullName>
    </recommendedName>
</protein>
<dbReference type="PaxDb" id="35128-Thaps25423"/>
<dbReference type="KEGG" id="tps:THAPS_25423"/>
<name>B5YM60_THAPS</name>
<feature type="signal peptide" evidence="3">
    <location>
        <begin position="1"/>
        <end position="24"/>
    </location>
</feature>
<keyword evidence="2" id="KW-1133">Transmembrane helix</keyword>
<proteinExistence type="predicted"/>
<reference evidence="4 5" key="1">
    <citation type="journal article" date="2004" name="Science">
        <title>The genome of the diatom Thalassiosira pseudonana: ecology, evolution, and metabolism.</title>
        <authorList>
            <person name="Armbrust E.V."/>
            <person name="Berges J.A."/>
            <person name="Bowler C."/>
            <person name="Green B.R."/>
            <person name="Martinez D."/>
            <person name="Putnam N.H."/>
            <person name="Zhou S."/>
            <person name="Allen A.E."/>
            <person name="Apt K.E."/>
            <person name="Bechner M."/>
            <person name="Brzezinski M.A."/>
            <person name="Chaal B.K."/>
            <person name="Chiovitti A."/>
            <person name="Davis A.K."/>
            <person name="Demarest M.S."/>
            <person name="Detter J.C."/>
            <person name="Glavina T."/>
            <person name="Goodstein D."/>
            <person name="Hadi M.Z."/>
            <person name="Hellsten U."/>
            <person name="Hildebrand M."/>
            <person name="Jenkins B.D."/>
            <person name="Jurka J."/>
            <person name="Kapitonov V.V."/>
            <person name="Kroger N."/>
            <person name="Lau W.W."/>
            <person name="Lane T.W."/>
            <person name="Larimer F.W."/>
            <person name="Lippmeier J.C."/>
            <person name="Lucas S."/>
            <person name="Medina M."/>
            <person name="Montsant A."/>
            <person name="Obornik M."/>
            <person name="Parker M.S."/>
            <person name="Palenik B."/>
            <person name="Pazour G.J."/>
            <person name="Richardson P.M."/>
            <person name="Rynearson T.A."/>
            <person name="Saito M.A."/>
            <person name="Schwartz D.C."/>
            <person name="Thamatrakoln K."/>
            <person name="Valentin K."/>
            <person name="Vardi A."/>
            <person name="Wilkerson F.P."/>
            <person name="Rokhsar D.S."/>
        </authorList>
    </citation>
    <scope>NUCLEOTIDE SEQUENCE [LARGE SCALE GENOMIC DNA]</scope>
    <source>
        <strain evidence="4 5">CCMP1335</strain>
    </source>
</reference>
<gene>
    <name evidence="4" type="ORF">THAPS_25423</name>
</gene>
<feature type="transmembrane region" description="Helical" evidence="2">
    <location>
        <begin position="446"/>
        <end position="469"/>
    </location>
</feature>
<dbReference type="GeneID" id="7444827"/>